<name>A0AAW7X5W0_9GAMM</name>
<comment type="similarity">
    <text evidence="2">Belongs to the outer membrane factor (OMF) (TC 1.B.17) family.</text>
</comment>
<evidence type="ECO:0000313" key="9">
    <source>
        <dbReference type="Proteomes" id="UP001169760"/>
    </source>
</evidence>
<evidence type="ECO:0000256" key="5">
    <source>
        <dbReference type="ARBA" id="ARBA00022692"/>
    </source>
</evidence>
<evidence type="ECO:0000256" key="4">
    <source>
        <dbReference type="ARBA" id="ARBA00022452"/>
    </source>
</evidence>
<keyword evidence="5" id="KW-0812">Transmembrane</keyword>
<dbReference type="NCBIfam" id="TIGR01844">
    <property type="entry name" value="type_I_sec_TolC"/>
    <property type="match status" value="1"/>
</dbReference>
<comment type="caution">
    <text evidence="8">The sequence shown here is derived from an EMBL/GenBank/DDBJ whole genome shotgun (WGS) entry which is preliminary data.</text>
</comment>
<dbReference type="RefSeq" id="WP_303492835.1">
    <property type="nucleotide sequence ID" value="NZ_JAUOPB010000007.1"/>
</dbReference>
<sequence length="430" mass="47599">MNKRSLIVGLLWLGLVSGDIQALTLEEAVAYTLESNPEVLAALNEYKSREHEVTQAKAGYLPRVSVSAAVGQEQRKAPATGNERVELDRKELAIQARQTVFDGFATSAEVKRQRARVEAAEFELQAVSGNTALRAAEVYLNVLRHAELLDLARDSLWEHQNIYDQMKLRSETGVGSKADLDQIAARLALANANMIVAQNNFADAQSNYQRVIGLFPNLENMSKPAATEDLLRTREKAVQQALENHPTLKAAIADVTAAQAQYKGASSAQWPRLELEADKRWDENVGGIEGEDEDFVVSLRLSYDLFAGGANRARKKQTAVLISEAKDIRNNSRRQVIESMELSWNAYDALKAQKVFLEQHVEAAKATKTAYAKQFNIGRRTLLDLLNTENEVVDSKRALINADYDQLHAVYRIYNASGSMLAALGIALDS</sequence>
<dbReference type="GO" id="GO:0015562">
    <property type="term" value="F:efflux transmembrane transporter activity"/>
    <property type="evidence" value="ECO:0007669"/>
    <property type="project" value="InterPro"/>
</dbReference>
<proteinExistence type="inferred from homology"/>
<evidence type="ECO:0000313" key="8">
    <source>
        <dbReference type="EMBL" id="MDO6423051.1"/>
    </source>
</evidence>
<organism evidence="8 9">
    <name type="scientific">Saccharophagus degradans</name>
    <dbReference type="NCBI Taxonomy" id="86304"/>
    <lineage>
        <taxon>Bacteria</taxon>
        <taxon>Pseudomonadati</taxon>
        <taxon>Pseudomonadota</taxon>
        <taxon>Gammaproteobacteria</taxon>
        <taxon>Cellvibrionales</taxon>
        <taxon>Cellvibrionaceae</taxon>
        <taxon>Saccharophagus</taxon>
    </lineage>
</organism>
<gene>
    <name evidence="8" type="ORF">Q4521_11255</name>
</gene>
<dbReference type="GO" id="GO:0009279">
    <property type="term" value="C:cell outer membrane"/>
    <property type="evidence" value="ECO:0007669"/>
    <property type="project" value="UniProtKB-SubCell"/>
</dbReference>
<dbReference type="Gene3D" id="1.20.1600.10">
    <property type="entry name" value="Outer membrane efflux proteins (OEP)"/>
    <property type="match status" value="1"/>
</dbReference>
<keyword evidence="4" id="KW-1134">Transmembrane beta strand</keyword>
<dbReference type="PANTHER" id="PTHR30026:SF22">
    <property type="entry name" value="OUTER MEMBRANE EFFLUX PROTEIN"/>
    <property type="match status" value="1"/>
</dbReference>
<dbReference type="AlphaFoldDB" id="A0AAW7X5W0"/>
<dbReference type="EMBL" id="JAUOPB010000007">
    <property type="protein sequence ID" value="MDO6423051.1"/>
    <property type="molecule type" value="Genomic_DNA"/>
</dbReference>
<comment type="subcellular location">
    <subcellularLocation>
        <location evidence="1">Cell outer membrane</location>
    </subcellularLocation>
</comment>
<evidence type="ECO:0000256" key="3">
    <source>
        <dbReference type="ARBA" id="ARBA00022448"/>
    </source>
</evidence>
<accession>A0AAW7X5W0</accession>
<dbReference type="GO" id="GO:0015288">
    <property type="term" value="F:porin activity"/>
    <property type="evidence" value="ECO:0007669"/>
    <property type="project" value="TreeGrafter"/>
</dbReference>
<dbReference type="InterPro" id="IPR003423">
    <property type="entry name" value="OMP_efflux"/>
</dbReference>
<dbReference type="GO" id="GO:1990281">
    <property type="term" value="C:efflux pump complex"/>
    <property type="evidence" value="ECO:0007669"/>
    <property type="project" value="TreeGrafter"/>
</dbReference>
<evidence type="ECO:0000256" key="2">
    <source>
        <dbReference type="ARBA" id="ARBA00007613"/>
    </source>
</evidence>
<protein>
    <submittedName>
        <fullName evidence="8">TolC family outer membrane protein</fullName>
    </submittedName>
</protein>
<dbReference type="Pfam" id="PF02321">
    <property type="entry name" value="OEP"/>
    <property type="match status" value="2"/>
</dbReference>
<evidence type="ECO:0000256" key="6">
    <source>
        <dbReference type="ARBA" id="ARBA00023136"/>
    </source>
</evidence>
<dbReference type="SUPFAM" id="SSF56954">
    <property type="entry name" value="Outer membrane efflux proteins (OEP)"/>
    <property type="match status" value="1"/>
</dbReference>
<keyword evidence="3" id="KW-0813">Transport</keyword>
<evidence type="ECO:0000256" key="7">
    <source>
        <dbReference type="ARBA" id="ARBA00023237"/>
    </source>
</evidence>
<dbReference type="Proteomes" id="UP001169760">
    <property type="component" value="Unassembled WGS sequence"/>
</dbReference>
<evidence type="ECO:0000256" key="1">
    <source>
        <dbReference type="ARBA" id="ARBA00004442"/>
    </source>
</evidence>
<keyword evidence="6" id="KW-0472">Membrane</keyword>
<reference evidence="8" key="1">
    <citation type="submission" date="2023-07" db="EMBL/GenBank/DDBJ databases">
        <title>Genome content predicts the carbon catabolic preferences of heterotrophic bacteria.</title>
        <authorList>
            <person name="Gralka M."/>
        </authorList>
    </citation>
    <scope>NUCLEOTIDE SEQUENCE</scope>
    <source>
        <strain evidence="8">I3M17_2</strain>
    </source>
</reference>
<keyword evidence="7" id="KW-0998">Cell outer membrane</keyword>
<dbReference type="InterPro" id="IPR010130">
    <property type="entry name" value="T1SS_OMP_TolC"/>
</dbReference>
<dbReference type="InterPro" id="IPR051906">
    <property type="entry name" value="TolC-like"/>
</dbReference>
<dbReference type="PANTHER" id="PTHR30026">
    <property type="entry name" value="OUTER MEMBRANE PROTEIN TOLC"/>
    <property type="match status" value="1"/>
</dbReference>